<protein>
    <recommendedName>
        <fullName evidence="1">Integrase catalytic domain-containing protein</fullName>
    </recommendedName>
</protein>
<reference evidence="2" key="1">
    <citation type="journal article" date="2015" name="Nature">
        <title>Complex archaea that bridge the gap between prokaryotes and eukaryotes.</title>
        <authorList>
            <person name="Spang A."/>
            <person name="Saw J.H."/>
            <person name="Jorgensen S.L."/>
            <person name="Zaremba-Niedzwiedzka K."/>
            <person name="Martijn J."/>
            <person name="Lind A.E."/>
            <person name="van Eijk R."/>
            <person name="Schleper C."/>
            <person name="Guy L."/>
            <person name="Ettema T.J."/>
        </authorList>
    </citation>
    <scope>NUCLEOTIDE SEQUENCE</scope>
</reference>
<dbReference type="InterPro" id="IPR009057">
    <property type="entry name" value="Homeodomain-like_sf"/>
</dbReference>
<dbReference type="InterPro" id="IPR012337">
    <property type="entry name" value="RNaseH-like_sf"/>
</dbReference>
<dbReference type="GO" id="GO:0003676">
    <property type="term" value="F:nucleic acid binding"/>
    <property type="evidence" value="ECO:0007669"/>
    <property type="project" value="InterPro"/>
</dbReference>
<dbReference type="SUPFAM" id="SSF53098">
    <property type="entry name" value="Ribonuclease H-like"/>
    <property type="match status" value="1"/>
</dbReference>
<dbReference type="PROSITE" id="PS50994">
    <property type="entry name" value="INTEGRASE"/>
    <property type="match status" value="1"/>
</dbReference>
<sequence>MKKSKNETNREEARELHYNKGLMIEKLASRYCKSTRTIYRWLNNNYQEKTPDQQKIKKKYKWTRKYPPEVFTQIIELKKELPQRSAPIVWKLLQKEFPNNKPSLSTIPKYIRDKRHTYKNNNRRQGYIKFERSKPNDLWQIDIAGVQTVGHLEKLYLIALLDDFSRFIVVVEYFKNQKGISIKSEKQS</sequence>
<proteinExistence type="predicted"/>
<name>A0A0F9R090_9ZZZZ</name>
<dbReference type="Gene3D" id="3.30.420.10">
    <property type="entry name" value="Ribonuclease H-like superfamily/Ribonuclease H"/>
    <property type="match status" value="1"/>
</dbReference>
<gene>
    <name evidence="2" type="ORF">LCGC14_0636860</name>
</gene>
<organism evidence="2">
    <name type="scientific">marine sediment metagenome</name>
    <dbReference type="NCBI Taxonomy" id="412755"/>
    <lineage>
        <taxon>unclassified sequences</taxon>
        <taxon>metagenomes</taxon>
        <taxon>ecological metagenomes</taxon>
    </lineage>
</organism>
<dbReference type="GO" id="GO:0015074">
    <property type="term" value="P:DNA integration"/>
    <property type="evidence" value="ECO:0007669"/>
    <property type="project" value="InterPro"/>
</dbReference>
<dbReference type="EMBL" id="LAZR01001138">
    <property type="protein sequence ID" value="KKN50030.1"/>
    <property type="molecule type" value="Genomic_DNA"/>
</dbReference>
<dbReference type="InterPro" id="IPR036397">
    <property type="entry name" value="RNaseH_sf"/>
</dbReference>
<dbReference type="Gene3D" id="1.10.10.60">
    <property type="entry name" value="Homeodomain-like"/>
    <property type="match status" value="1"/>
</dbReference>
<dbReference type="SUPFAM" id="SSF46689">
    <property type="entry name" value="Homeodomain-like"/>
    <property type="match status" value="1"/>
</dbReference>
<evidence type="ECO:0000259" key="1">
    <source>
        <dbReference type="PROSITE" id="PS50994"/>
    </source>
</evidence>
<accession>A0A0F9R090</accession>
<dbReference type="AlphaFoldDB" id="A0A0F9R090"/>
<evidence type="ECO:0000313" key="2">
    <source>
        <dbReference type="EMBL" id="KKN50030.1"/>
    </source>
</evidence>
<comment type="caution">
    <text evidence="2">The sequence shown here is derived from an EMBL/GenBank/DDBJ whole genome shotgun (WGS) entry which is preliminary data.</text>
</comment>
<feature type="domain" description="Integrase catalytic" evidence="1">
    <location>
        <begin position="131"/>
        <end position="188"/>
    </location>
</feature>
<dbReference type="InterPro" id="IPR001584">
    <property type="entry name" value="Integrase_cat-core"/>
</dbReference>